<name>A0ABP8IM06_9BACT</name>
<sequence>MSSPSPIALVYQALQEICNRAESHASIFHKNEAATRTALIEPLLRTLGWDTANVQMVEPEKTLGNDLRVDYLLRDALGRPCIVIEAKCLGSNLDKYSYVGKILGYAIALNVQTVCITDGISWHIHSNLHQGKSEPITFELTESELLASANHLIDWLDSAQSGHGIGSGLKASGVHEPSDSSVTRTKTNAQKPAAKTKAATKVATHQPDYIDLSQLHMHSLPPGQKPKMLRLPDGSIKPIKTWKDILLEVCRLALATNPAIQLPLPDKAGKKRFLLSKTKPLVGSSTATLYNTQQVFIYTHYSASDCITNALYAVQQIPTSHQETSIAVSF</sequence>
<reference evidence="3" key="1">
    <citation type="journal article" date="2019" name="Int. J. Syst. Evol. Microbiol.">
        <title>The Global Catalogue of Microorganisms (GCM) 10K type strain sequencing project: providing services to taxonomists for standard genome sequencing and annotation.</title>
        <authorList>
            <consortium name="The Broad Institute Genomics Platform"/>
            <consortium name="The Broad Institute Genome Sequencing Center for Infectious Disease"/>
            <person name="Wu L."/>
            <person name="Ma J."/>
        </authorList>
    </citation>
    <scope>NUCLEOTIDE SEQUENCE [LARGE SCALE GENOMIC DNA]</scope>
    <source>
        <strain evidence="3">JCM 17923</strain>
    </source>
</reference>
<protein>
    <recommendedName>
        <fullName evidence="4">Type I restriction enzyme R protein N-terminal domain-containing protein</fullName>
    </recommendedName>
</protein>
<dbReference type="EMBL" id="BAABGZ010000063">
    <property type="protein sequence ID" value="GAA4361988.1"/>
    <property type="molecule type" value="Genomic_DNA"/>
</dbReference>
<dbReference type="Gene3D" id="3.90.1570.30">
    <property type="match status" value="1"/>
</dbReference>
<evidence type="ECO:0000313" key="2">
    <source>
        <dbReference type="EMBL" id="GAA4361988.1"/>
    </source>
</evidence>
<organism evidence="2 3">
    <name type="scientific">Hymenobacter saemangeumensis</name>
    <dbReference type="NCBI Taxonomy" id="1084522"/>
    <lineage>
        <taxon>Bacteria</taxon>
        <taxon>Pseudomonadati</taxon>
        <taxon>Bacteroidota</taxon>
        <taxon>Cytophagia</taxon>
        <taxon>Cytophagales</taxon>
        <taxon>Hymenobacteraceae</taxon>
        <taxon>Hymenobacter</taxon>
    </lineage>
</organism>
<gene>
    <name evidence="2" type="ORF">GCM10023185_29440</name>
</gene>
<evidence type="ECO:0000256" key="1">
    <source>
        <dbReference type="SAM" id="MobiDB-lite"/>
    </source>
</evidence>
<proteinExistence type="predicted"/>
<accession>A0ABP8IM06</accession>
<keyword evidence="3" id="KW-1185">Reference proteome</keyword>
<feature type="compositionally biased region" description="Low complexity" evidence="1">
    <location>
        <begin position="185"/>
        <end position="198"/>
    </location>
</feature>
<evidence type="ECO:0000313" key="3">
    <source>
        <dbReference type="Proteomes" id="UP001501153"/>
    </source>
</evidence>
<dbReference type="Proteomes" id="UP001501153">
    <property type="component" value="Unassembled WGS sequence"/>
</dbReference>
<evidence type="ECO:0008006" key="4">
    <source>
        <dbReference type="Google" id="ProtNLM"/>
    </source>
</evidence>
<feature type="region of interest" description="Disordered" evidence="1">
    <location>
        <begin position="169"/>
        <end position="198"/>
    </location>
</feature>
<comment type="caution">
    <text evidence="2">The sequence shown here is derived from an EMBL/GenBank/DDBJ whole genome shotgun (WGS) entry which is preliminary data.</text>
</comment>
<dbReference type="RefSeq" id="WP_345236854.1">
    <property type="nucleotide sequence ID" value="NZ_BAABGZ010000063.1"/>
</dbReference>